<dbReference type="RefSeq" id="WP_192039733.1">
    <property type="nucleotide sequence ID" value="NZ_JACYWE010000007.1"/>
</dbReference>
<name>A0A927PN62_9ACTN</name>
<evidence type="ECO:0000256" key="1">
    <source>
        <dbReference type="SAM" id="Phobius"/>
    </source>
</evidence>
<dbReference type="EMBL" id="JACYWE010000007">
    <property type="protein sequence ID" value="MBD8507291.1"/>
    <property type="molecule type" value="Genomic_DNA"/>
</dbReference>
<feature type="transmembrane region" description="Helical" evidence="1">
    <location>
        <begin position="36"/>
        <end position="57"/>
    </location>
</feature>
<reference evidence="2" key="1">
    <citation type="submission" date="2020-09" db="EMBL/GenBank/DDBJ databases">
        <title>Hoyosella lacisalsi sp. nov., a halotolerant actinobacterium isolated from soil of Lake Gudzhirganskoe.</title>
        <authorList>
            <person name="Yang Q."/>
            <person name="Guo P.Y."/>
            <person name="Liu S.W."/>
            <person name="Li F.N."/>
            <person name="Sun C.H."/>
        </authorList>
    </citation>
    <scope>NUCLEOTIDE SEQUENCE</scope>
    <source>
        <strain evidence="2">G463</strain>
    </source>
</reference>
<evidence type="ECO:0000313" key="2">
    <source>
        <dbReference type="EMBL" id="MBD8507291.1"/>
    </source>
</evidence>
<proteinExistence type="predicted"/>
<gene>
    <name evidence="2" type="ORF">HT102_12430</name>
</gene>
<keyword evidence="3" id="KW-1185">Reference proteome</keyword>
<organism evidence="2 3">
    <name type="scientific">Lolliginicoccus lacisalsi</name>
    <dbReference type="NCBI Taxonomy" id="2742202"/>
    <lineage>
        <taxon>Bacteria</taxon>
        <taxon>Bacillati</taxon>
        <taxon>Actinomycetota</taxon>
        <taxon>Actinomycetes</taxon>
        <taxon>Mycobacteriales</taxon>
        <taxon>Hoyosellaceae</taxon>
        <taxon>Lolliginicoccus</taxon>
    </lineage>
</organism>
<comment type="caution">
    <text evidence="2">The sequence shown here is derived from an EMBL/GenBank/DDBJ whole genome shotgun (WGS) entry which is preliminary data.</text>
</comment>
<accession>A0A927PN62</accession>
<protein>
    <submittedName>
        <fullName evidence="2">DUF3180 domain-containing protein</fullName>
    </submittedName>
</protein>
<keyword evidence="1" id="KW-0812">Transmembrane</keyword>
<dbReference type="AlphaFoldDB" id="A0A927PN62"/>
<evidence type="ECO:0000313" key="3">
    <source>
        <dbReference type="Proteomes" id="UP000642993"/>
    </source>
</evidence>
<keyword evidence="1" id="KW-1133">Transmembrane helix</keyword>
<keyword evidence="1" id="KW-0472">Membrane</keyword>
<dbReference type="Pfam" id="PF11377">
    <property type="entry name" value="DUF3180"/>
    <property type="match status" value="1"/>
</dbReference>
<dbReference type="Proteomes" id="UP000642993">
    <property type="component" value="Unassembled WGS sequence"/>
</dbReference>
<feature type="transmembrane region" description="Helical" evidence="1">
    <location>
        <begin position="119"/>
        <end position="139"/>
    </location>
</feature>
<dbReference type="InterPro" id="IPR021517">
    <property type="entry name" value="DUF3180"/>
</dbReference>
<sequence length="159" mass="16640">MRATRIADLAALAATALIAAWLLARGFPATLPPLRWYIGGSLYPVAVIEAVLAVSVARSIKEQRVGLGPSQWQPITIARILALAKASSLIGAAFAGAWAGLMLALAPDVGTIRAATEDFPATIVGLLGGLFLAAAAWWLERACRAPDDPEDDDDPDPRS</sequence>
<feature type="transmembrane region" description="Helical" evidence="1">
    <location>
        <begin position="77"/>
        <end position="99"/>
    </location>
</feature>